<dbReference type="KEGG" id="glj:GKIL_3828"/>
<evidence type="ECO:0000256" key="1">
    <source>
        <dbReference type="ARBA" id="ARBA00022723"/>
    </source>
</evidence>
<proteinExistence type="predicted"/>
<reference evidence="4 5" key="1">
    <citation type="journal article" date="2013" name="PLoS ONE">
        <title>Cultivation and Complete Genome Sequencing of Gloeobacter kilaueensis sp. nov., from a Lava Cave in Kilauea Caldera, Hawai'i.</title>
        <authorList>
            <person name="Saw J.H."/>
            <person name="Schatz M."/>
            <person name="Brown M.V."/>
            <person name="Kunkel D.D."/>
            <person name="Foster J.S."/>
            <person name="Shick H."/>
            <person name="Christensen S."/>
            <person name="Hou S."/>
            <person name="Wan X."/>
            <person name="Donachie S.P."/>
        </authorList>
    </citation>
    <scope>NUCLEOTIDE SEQUENCE [LARGE SCALE GENOMIC DNA]</scope>
    <source>
        <strain evidence="5">JS</strain>
    </source>
</reference>
<organism evidence="4 5">
    <name type="scientific">Gloeobacter kilaueensis (strain ATCC BAA-2537 / CCAP 1431/1 / ULC 316 / JS1)</name>
    <dbReference type="NCBI Taxonomy" id="1183438"/>
    <lineage>
        <taxon>Bacteria</taxon>
        <taxon>Bacillati</taxon>
        <taxon>Cyanobacteriota</taxon>
        <taxon>Cyanophyceae</taxon>
        <taxon>Gloeobacterales</taxon>
        <taxon>Gloeobacteraceae</taxon>
        <taxon>Gloeobacter</taxon>
    </lineage>
</organism>
<dbReference type="Pfam" id="PF01257">
    <property type="entry name" value="2Fe-2S_thioredx"/>
    <property type="match status" value="1"/>
</dbReference>
<gene>
    <name evidence="4" type="ORF">GKIL_3828</name>
</gene>
<keyword evidence="2" id="KW-0408">Iron</keyword>
<dbReference type="AlphaFoldDB" id="U5QQZ6"/>
<evidence type="ECO:0000313" key="5">
    <source>
        <dbReference type="Proteomes" id="UP000017396"/>
    </source>
</evidence>
<dbReference type="CDD" id="cd02980">
    <property type="entry name" value="TRX_Fd_family"/>
    <property type="match status" value="1"/>
</dbReference>
<evidence type="ECO:0000256" key="2">
    <source>
        <dbReference type="ARBA" id="ARBA00023004"/>
    </source>
</evidence>
<name>U5QQZ6_GLOK1</name>
<keyword evidence="5" id="KW-1185">Reference proteome</keyword>
<dbReference type="GO" id="GO:0046872">
    <property type="term" value="F:metal ion binding"/>
    <property type="evidence" value="ECO:0007669"/>
    <property type="project" value="UniProtKB-KW"/>
</dbReference>
<keyword evidence="3" id="KW-0411">Iron-sulfur</keyword>
<evidence type="ECO:0000313" key="4">
    <source>
        <dbReference type="EMBL" id="AGY60074.1"/>
    </source>
</evidence>
<dbReference type="Proteomes" id="UP000017396">
    <property type="component" value="Chromosome"/>
</dbReference>
<evidence type="ECO:0000256" key="3">
    <source>
        <dbReference type="ARBA" id="ARBA00023014"/>
    </source>
</evidence>
<dbReference type="OrthoDB" id="9761899at2"/>
<dbReference type="GO" id="GO:0051536">
    <property type="term" value="F:iron-sulfur cluster binding"/>
    <property type="evidence" value="ECO:0007669"/>
    <property type="project" value="UniProtKB-KW"/>
</dbReference>
<dbReference type="InterPro" id="IPR036249">
    <property type="entry name" value="Thioredoxin-like_sf"/>
</dbReference>
<accession>U5QQZ6</accession>
<dbReference type="PATRIC" id="fig|1183438.3.peg.3766"/>
<dbReference type="EMBL" id="CP003587">
    <property type="protein sequence ID" value="AGY60074.1"/>
    <property type="molecule type" value="Genomic_DNA"/>
</dbReference>
<dbReference type="PANTHER" id="PTHR43578:SF3">
    <property type="entry name" value="NADH-QUINONE OXIDOREDUCTASE SUBUNIT F"/>
    <property type="match status" value="1"/>
</dbReference>
<sequence>MSLPIQIFACQNRTCRRDGGDRVLAALEAEIIHQGLAERVQIEQTGCLGQCGNGPMLIVVQPATHQEVWYDRVRPEEVPQLVREHLVAGRPVADMLYRHKHPKRQFPDWTPLPPPWQTIP</sequence>
<protein>
    <submittedName>
        <fullName evidence="4">NADH dehydrogenase (Quinone)</fullName>
    </submittedName>
</protein>
<keyword evidence="1" id="KW-0479">Metal-binding</keyword>
<dbReference type="RefSeq" id="WP_023175396.1">
    <property type="nucleotide sequence ID" value="NC_022600.1"/>
</dbReference>
<dbReference type="HOGENOM" id="CLU_126515_2_1_3"/>
<dbReference type="Gene3D" id="3.40.30.10">
    <property type="entry name" value="Glutaredoxin"/>
    <property type="match status" value="1"/>
</dbReference>
<dbReference type="STRING" id="1183438.GKIL_3828"/>
<dbReference type="eggNOG" id="COG3411">
    <property type="taxonomic scope" value="Bacteria"/>
</dbReference>
<dbReference type="SUPFAM" id="SSF52833">
    <property type="entry name" value="Thioredoxin-like"/>
    <property type="match status" value="1"/>
</dbReference>
<dbReference type="PANTHER" id="PTHR43578">
    <property type="entry name" value="NADH-QUINONE OXIDOREDUCTASE SUBUNIT F"/>
    <property type="match status" value="1"/>
</dbReference>